<feature type="compositionally biased region" description="Polar residues" evidence="1">
    <location>
        <begin position="169"/>
        <end position="179"/>
    </location>
</feature>
<gene>
    <name evidence="2" type="ORF">OKA104_LOCUS44651</name>
</gene>
<dbReference type="AlphaFoldDB" id="A0A820G5V3"/>
<accession>A0A820G5V3</accession>
<feature type="region of interest" description="Disordered" evidence="1">
    <location>
        <begin position="266"/>
        <end position="297"/>
    </location>
</feature>
<dbReference type="EMBL" id="CAJOAY010013839">
    <property type="protein sequence ID" value="CAF4270763.1"/>
    <property type="molecule type" value="Genomic_DNA"/>
</dbReference>
<feature type="non-terminal residue" evidence="2">
    <location>
        <position position="441"/>
    </location>
</feature>
<evidence type="ECO:0000313" key="2">
    <source>
        <dbReference type="EMBL" id="CAF4270763.1"/>
    </source>
</evidence>
<dbReference type="Proteomes" id="UP000663881">
    <property type="component" value="Unassembled WGS sequence"/>
</dbReference>
<proteinExistence type="predicted"/>
<feature type="compositionally biased region" description="Polar residues" evidence="1">
    <location>
        <begin position="284"/>
        <end position="296"/>
    </location>
</feature>
<feature type="region of interest" description="Disordered" evidence="1">
    <location>
        <begin position="152"/>
        <end position="199"/>
    </location>
</feature>
<evidence type="ECO:0000256" key="1">
    <source>
        <dbReference type="SAM" id="MobiDB-lite"/>
    </source>
</evidence>
<protein>
    <submittedName>
        <fullName evidence="2">Uncharacterized protein</fullName>
    </submittedName>
</protein>
<name>A0A820G5V3_9BILA</name>
<sequence length="441" mass="49194">FLLIYYGYCHDLNHVDPVIIKQSESSNSKTIETNNNDAIEGRFQTTQDLNKPLVYESNQPVNDQQIHHTIPAVDISSQNQAQVLSSNDATTPFTPVQTFTQQHSVETLSSSPTIQNIPISNDNSNINNVQTTDSIQQQKFKEDPLSIQKRCQQQHHQEQIQPISDHIPISSTTQQQQERVQPISDHIPVSSTTPRNEQVQPVYDHIPVSSTTPSNEQVQRVSDHIPVPSTAQQQEQVRPISDHIPVSSTAQQQEQVRPISDHIPVSSTAQQQERVQPISDHIPVSSTTPPNEQVQRASDHIPVSTAIPRNEQAQPVYDHIPVSLTTPPNEQVQPISNHIPVSSTTQEQVQPIPDHIPVSSTTQQPVSNIIQNSNLPDVKLDQFLQVPLNSVYDTATVPNESHIPVTTPSPGLRSTLSHIHGHRRQVQIQSDDLIKKGKIKH</sequence>
<feature type="compositionally biased region" description="Polar residues" evidence="1">
    <location>
        <begin position="189"/>
        <end position="199"/>
    </location>
</feature>
<reference evidence="2" key="1">
    <citation type="submission" date="2021-02" db="EMBL/GenBank/DDBJ databases">
        <authorList>
            <person name="Nowell W R."/>
        </authorList>
    </citation>
    <scope>NUCLEOTIDE SEQUENCE</scope>
</reference>
<evidence type="ECO:0000313" key="3">
    <source>
        <dbReference type="Proteomes" id="UP000663881"/>
    </source>
</evidence>
<comment type="caution">
    <text evidence="2">The sequence shown here is derived from an EMBL/GenBank/DDBJ whole genome shotgun (WGS) entry which is preliminary data.</text>
</comment>
<organism evidence="2 3">
    <name type="scientific">Adineta steineri</name>
    <dbReference type="NCBI Taxonomy" id="433720"/>
    <lineage>
        <taxon>Eukaryota</taxon>
        <taxon>Metazoa</taxon>
        <taxon>Spiralia</taxon>
        <taxon>Gnathifera</taxon>
        <taxon>Rotifera</taxon>
        <taxon>Eurotatoria</taxon>
        <taxon>Bdelloidea</taxon>
        <taxon>Adinetida</taxon>
        <taxon>Adinetidae</taxon>
        <taxon>Adineta</taxon>
    </lineage>
</organism>